<dbReference type="AlphaFoldDB" id="A0A4Z1D8U8"/>
<dbReference type="Proteomes" id="UP000298159">
    <property type="component" value="Unassembled WGS sequence"/>
</dbReference>
<dbReference type="GeneID" id="95448362"/>
<dbReference type="CDD" id="cd00093">
    <property type="entry name" value="HTH_XRE"/>
    <property type="match status" value="1"/>
</dbReference>
<dbReference type="RefSeq" id="WP_135785663.1">
    <property type="nucleotide sequence ID" value="NZ_SRRT01000003.1"/>
</dbReference>
<dbReference type="SUPFAM" id="SSF47413">
    <property type="entry name" value="lambda repressor-like DNA-binding domains"/>
    <property type="match status" value="1"/>
</dbReference>
<gene>
    <name evidence="2" type="ORF">E5083_12220</name>
</gene>
<evidence type="ECO:0000259" key="1">
    <source>
        <dbReference type="PROSITE" id="PS50943"/>
    </source>
</evidence>
<keyword evidence="3" id="KW-1185">Reference proteome</keyword>
<dbReference type="InterPro" id="IPR001387">
    <property type="entry name" value="Cro/C1-type_HTH"/>
</dbReference>
<protein>
    <submittedName>
        <fullName evidence="2">XRE family transcriptional regulator</fullName>
    </submittedName>
</protein>
<accession>A0A4Z1D8U8</accession>
<evidence type="ECO:0000313" key="2">
    <source>
        <dbReference type="EMBL" id="TGN77964.1"/>
    </source>
</evidence>
<proteinExistence type="predicted"/>
<dbReference type="Pfam" id="PF01381">
    <property type="entry name" value="HTH_3"/>
    <property type="match status" value="1"/>
</dbReference>
<evidence type="ECO:0000313" key="3">
    <source>
        <dbReference type="Proteomes" id="UP000298159"/>
    </source>
</evidence>
<dbReference type="SMART" id="SM00530">
    <property type="entry name" value="HTH_XRE"/>
    <property type="match status" value="1"/>
</dbReference>
<reference evidence="2 3" key="1">
    <citation type="submission" date="2019-04" db="EMBL/GenBank/DDBJ databases">
        <title>Streptomyces sp. nov. Bv016 isolated from bark of Buahinia variegata.</title>
        <authorList>
            <person name="Kanchanasin P."/>
            <person name="Tanasupawat S."/>
            <person name="Yuki M."/>
            <person name="Kudo T."/>
        </authorList>
    </citation>
    <scope>NUCLEOTIDE SEQUENCE [LARGE SCALE GENOMIC DNA]</scope>
    <source>
        <strain evidence="2 3">Bv016</strain>
    </source>
</reference>
<organism evidence="2 3">
    <name type="scientific">Streptomyces bauhiniae</name>
    <dbReference type="NCBI Taxonomy" id="2340725"/>
    <lineage>
        <taxon>Bacteria</taxon>
        <taxon>Bacillati</taxon>
        <taxon>Actinomycetota</taxon>
        <taxon>Actinomycetes</taxon>
        <taxon>Kitasatosporales</taxon>
        <taxon>Streptomycetaceae</taxon>
        <taxon>Streptomyces</taxon>
    </lineage>
</organism>
<dbReference type="InterPro" id="IPR010982">
    <property type="entry name" value="Lambda_DNA-bd_dom_sf"/>
</dbReference>
<sequence length="430" mass="45553">MNAVRLWVSEEARCCVRQQDPGGLIRIGRVGRGWRLEDLGARIGCSAATVSRLERRGRKADFDMLMSAARAVEIPAHVLAASLGLTGFPATRVAPDGPRCAEEDPMRRRRLLTATGLAVPASLLAGVSDALASIPDPTGSPVPLDSRLAAARGLFDAGQNAELLRVLPGLLADASHAASPAHEELALARLSTAYSLAGRVLTKVGRYGDSRLAADRAALYAEWSGSPLAAAAAARELSIVLRHQDQPAAAERHILDAVAKVEETGLRTDAQRSAYAQMLCTTSYTAARAGARDQALTMIRDAALAARALPGVSPRGRLFPITPAAVDLYSVGVHWALGDAGAALEAGRGLREGQFTTAERKGRMHTDLGRAWWQWGKAEQTAAELLSAVRVSPGEVRDRPAIRQIVSDLRSRHPKVTGVRELVAAAGPAE</sequence>
<comment type="caution">
    <text evidence="2">The sequence shown here is derived from an EMBL/GenBank/DDBJ whole genome shotgun (WGS) entry which is preliminary data.</text>
</comment>
<feature type="domain" description="HTH cro/C1-type" evidence="1">
    <location>
        <begin position="25"/>
        <end position="79"/>
    </location>
</feature>
<dbReference type="EMBL" id="SRRT01000003">
    <property type="protein sequence ID" value="TGN77964.1"/>
    <property type="molecule type" value="Genomic_DNA"/>
</dbReference>
<dbReference type="Gene3D" id="1.10.260.40">
    <property type="entry name" value="lambda repressor-like DNA-binding domains"/>
    <property type="match status" value="1"/>
</dbReference>
<dbReference type="PROSITE" id="PS50943">
    <property type="entry name" value="HTH_CROC1"/>
    <property type="match status" value="1"/>
</dbReference>
<name>A0A4Z1D8U8_9ACTN</name>
<dbReference type="GO" id="GO:0003677">
    <property type="term" value="F:DNA binding"/>
    <property type="evidence" value="ECO:0007669"/>
    <property type="project" value="InterPro"/>
</dbReference>